<gene>
    <name evidence="1" type="ORF">BD293_4439</name>
</gene>
<evidence type="ECO:0000313" key="1">
    <source>
        <dbReference type="EMBL" id="TQM89758.1"/>
    </source>
</evidence>
<keyword evidence="2" id="KW-1185">Reference proteome</keyword>
<dbReference type="Pfam" id="PF21716">
    <property type="entry name" value="dnstrm_HI1420"/>
    <property type="match status" value="1"/>
</dbReference>
<dbReference type="RefSeq" id="WP_142085809.1">
    <property type="nucleotide sequence ID" value="NZ_VFPT01000005.1"/>
</dbReference>
<dbReference type="SUPFAM" id="SSF47413">
    <property type="entry name" value="lambda repressor-like DNA-binding domains"/>
    <property type="match status" value="1"/>
</dbReference>
<dbReference type="OrthoDB" id="9798416at2"/>
<organism evidence="1 2">
    <name type="scientific">Roseinatronobacter monicus</name>
    <dbReference type="NCBI Taxonomy" id="393481"/>
    <lineage>
        <taxon>Bacteria</taxon>
        <taxon>Pseudomonadati</taxon>
        <taxon>Pseudomonadota</taxon>
        <taxon>Alphaproteobacteria</taxon>
        <taxon>Rhodobacterales</taxon>
        <taxon>Paracoccaceae</taxon>
        <taxon>Roseinatronobacter</taxon>
    </lineage>
</organism>
<evidence type="ECO:0000313" key="2">
    <source>
        <dbReference type="Proteomes" id="UP000320582"/>
    </source>
</evidence>
<accession>A0A543K3U3</accession>
<dbReference type="PANTHER" id="PTHR40275:SF1">
    <property type="entry name" value="SSL7038 PROTEIN"/>
    <property type="match status" value="1"/>
</dbReference>
<comment type="caution">
    <text evidence="1">The sequence shown here is derived from an EMBL/GenBank/DDBJ whole genome shotgun (WGS) entry which is preliminary data.</text>
</comment>
<reference evidence="1 2" key="1">
    <citation type="submission" date="2019-06" db="EMBL/GenBank/DDBJ databases">
        <title>Genomic Encyclopedia of Archaeal and Bacterial Type Strains, Phase II (KMG-II): from individual species to whole genera.</title>
        <authorList>
            <person name="Goeker M."/>
        </authorList>
    </citation>
    <scope>NUCLEOTIDE SEQUENCE [LARGE SCALE GENOMIC DNA]</scope>
    <source>
        <strain evidence="1 2">DSM 18423</strain>
    </source>
</reference>
<name>A0A543K3U3_9RHOB</name>
<dbReference type="InterPro" id="IPR010982">
    <property type="entry name" value="Lambda_DNA-bd_dom_sf"/>
</dbReference>
<dbReference type="Proteomes" id="UP000320582">
    <property type="component" value="Unassembled WGS sequence"/>
</dbReference>
<dbReference type="GO" id="GO:0003677">
    <property type="term" value="F:DNA binding"/>
    <property type="evidence" value="ECO:0007669"/>
    <property type="project" value="InterPro"/>
</dbReference>
<proteinExistence type="predicted"/>
<sequence>MTIETVPFDAAKYLAEPEAQAVFLRDALETGDAGYIAHALGVIVRARGMSQVARDAGLSREALYRALSPTGNPRLSTLLGVTKALNIRLEASALPTTPNGAQ</sequence>
<dbReference type="PANTHER" id="PTHR40275">
    <property type="entry name" value="SSL7038 PROTEIN"/>
    <property type="match status" value="1"/>
</dbReference>
<protein>
    <submittedName>
        <fullName evidence="1">Putative addiction module antidote protein</fullName>
    </submittedName>
</protein>
<dbReference type="EMBL" id="VFPT01000005">
    <property type="protein sequence ID" value="TQM89758.1"/>
    <property type="molecule type" value="Genomic_DNA"/>
</dbReference>
<dbReference type="InterPro" id="IPR014057">
    <property type="entry name" value="HI1420"/>
</dbReference>
<dbReference type="NCBIfam" id="TIGR02684">
    <property type="entry name" value="dnstrm_HI1420"/>
    <property type="match status" value="1"/>
</dbReference>
<dbReference type="AlphaFoldDB" id="A0A543K3U3"/>